<protein>
    <submittedName>
        <fullName evidence="1">Uncharacterized protein</fullName>
    </submittedName>
</protein>
<comment type="caution">
    <text evidence="1">The sequence shown here is derived from an EMBL/GenBank/DDBJ whole genome shotgun (WGS) entry which is preliminary data.</text>
</comment>
<reference evidence="1" key="1">
    <citation type="submission" date="2022-05" db="EMBL/GenBank/DDBJ databases">
        <title>Chromosome-level genome of Chaenocephalus aceratus.</title>
        <authorList>
            <person name="Park H."/>
        </authorList>
    </citation>
    <scope>NUCLEOTIDE SEQUENCE</scope>
    <source>
        <strain evidence="1">KU_202001</strain>
    </source>
</reference>
<keyword evidence="2" id="KW-1185">Reference proteome</keyword>
<organism evidence="1 2">
    <name type="scientific">Chaenocephalus aceratus</name>
    <name type="common">Blackfin icefish</name>
    <name type="synonym">Chaenichthys aceratus</name>
    <dbReference type="NCBI Taxonomy" id="36190"/>
    <lineage>
        <taxon>Eukaryota</taxon>
        <taxon>Metazoa</taxon>
        <taxon>Chordata</taxon>
        <taxon>Craniata</taxon>
        <taxon>Vertebrata</taxon>
        <taxon>Euteleostomi</taxon>
        <taxon>Actinopterygii</taxon>
        <taxon>Neopterygii</taxon>
        <taxon>Teleostei</taxon>
        <taxon>Neoteleostei</taxon>
        <taxon>Acanthomorphata</taxon>
        <taxon>Eupercaria</taxon>
        <taxon>Perciformes</taxon>
        <taxon>Notothenioidei</taxon>
        <taxon>Channichthyidae</taxon>
        <taxon>Chaenocephalus</taxon>
    </lineage>
</organism>
<dbReference type="EMBL" id="CM043794">
    <property type="protein sequence ID" value="KAI4818969.1"/>
    <property type="molecule type" value="Genomic_DNA"/>
</dbReference>
<sequence length="107" mass="12418">MDKLLSAEKTKVKVDFTKFYSTVISYIEKRLDLSTDNVMMKLRPIACLRHSDYSDLEEVAAALKLTDILNMDKLYEEFCASQEEIETARQDPQKSTSEKWVSVFQKV</sequence>
<dbReference type="Proteomes" id="UP001057452">
    <property type="component" value="Chromosome 10"/>
</dbReference>
<gene>
    <name evidence="1" type="ORF">KUCAC02_004256</name>
</gene>
<evidence type="ECO:0000313" key="2">
    <source>
        <dbReference type="Proteomes" id="UP001057452"/>
    </source>
</evidence>
<name>A0ACB9WYS4_CHAAC</name>
<proteinExistence type="predicted"/>
<evidence type="ECO:0000313" key="1">
    <source>
        <dbReference type="EMBL" id="KAI4818969.1"/>
    </source>
</evidence>
<accession>A0ACB9WYS4</accession>